<evidence type="ECO:0000313" key="2">
    <source>
        <dbReference type="EMBL" id="RIY01432.1"/>
    </source>
</evidence>
<accession>A0A3A1WKY8</accession>
<comment type="caution">
    <text evidence="2">The sequence shown here is derived from an EMBL/GenBank/DDBJ whole genome shotgun (WGS) entry which is preliminary data.</text>
</comment>
<protein>
    <submittedName>
        <fullName evidence="2">DUF3168 domain-containing protein</fullName>
    </submittedName>
</protein>
<dbReference type="AlphaFoldDB" id="A0A3A1WKY8"/>
<dbReference type="RefSeq" id="WP_119539612.1">
    <property type="nucleotide sequence ID" value="NZ_QYRN01000004.1"/>
</dbReference>
<keyword evidence="3" id="KW-1185">Reference proteome</keyword>
<proteinExistence type="predicted"/>
<dbReference type="Proteomes" id="UP000265750">
    <property type="component" value="Unassembled WGS sequence"/>
</dbReference>
<gene>
    <name evidence="2" type="ORF">D3218_08745</name>
</gene>
<feature type="domain" description="DUF6891" evidence="1">
    <location>
        <begin position="28"/>
        <end position="212"/>
    </location>
</feature>
<dbReference type="Pfam" id="PF21831">
    <property type="entry name" value="DUF6891"/>
    <property type="match status" value="1"/>
</dbReference>
<dbReference type="EMBL" id="QYRN01000004">
    <property type="protein sequence ID" value="RIY01432.1"/>
    <property type="molecule type" value="Genomic_DNA"/>
</dbReference>
<reference evidence="3" key="1">
    <citation type="submission" date="2018-09" db="EMBL/GenBank/DDBJ databases">
        <authorList>
            <person name="Tuo L."/>
        </authorList>
    </citation>
    <scope>NUCLEOTIDE SEQUENCE [LARGE SCALE GENOMIC DNA]</scope>
    <source>
        <strain evidence="3">M2BS4Y-1</strain>
    </source>
</reference>
<organism evidence="2 3">
    <name type="scientific">Aureimonas flava</name>
    <dbReference type="NCBI Taxonomy" id="2320271"/>
    <lineage>
        <taxon>Bacteria</taxon>
        <taxon>Pseudomonadati</taxon>
        <taxon>Pseudomonadota</taxon>
        <taxon>Alphaproteobacteria</taxon>
        <taxon>Hyphomicrobiales</taxon>
        <taxon>Aurantimonadaceae</taxon>
        <taxon>Aureimonas</taxon>
    </lineage>
</organism>
<evidence type="ECO:0000259" key="1">
    <source>
        <dbReference type="Pfam" id="PF21831"/>
    </source>
</evidence>
<evidence type="ECO:0000313" key="3">
    <source>
        <dbReference type="Proteomes" id="UP000265750"/>
    </source>
</evidence>
<dbReference type="InterPro" id="IPR054186">
    <property type="entry name" value="DUF6891"/>
</dbReference>
<sequence>MLGFLNRLLGRAQGVPEQAVAEPEPLDRADVVHQIHVLARGGFHSEVSALTAVVEDYLDPDRLDPEDRRWVEAEVERAFETKRADEAVWPAITDFDRLVAAFDALTATGIVALHRAGYTRSDGISDAWEVYHQGREEGVEARGFAFYHGQDVEAVGDGGLYLAFGAFDERDEMARRIGGEIVSAVEAQGLGTRWEGDVDTRILIWPIDWRKRSPVD</sequence>
<dbReference type="OrthoDB" id="5515732at2"/>
<name>A0A3A1WKY8_9HYPH</name>